<comment type="subcellular location">
    <subcellularLocation>
        <location evidence="1 9">Cell inner membrane</location>
        <topology evidence="1 9">Single-pass membrane protein</topology>
    </subcellularLocation>
</comment>
<evidence type="ECO:0000259" key="11">
    <source>
        <dbReference type="Pfam" id="PF25994"/>
    </source>
</evidence>
<keyword evidence="5 9" id="KW-0997">Cell inner membrane</keyword>
<dbReference type="InterPro" id="IPR058781">
    <property type="entry name" value="HH_AprE-like"/>
</dbReference>
<dbReference type="Pfam" id="PF26002">
    <property type="entry name" value="Beta-barrel_AprE"/>
    <property type="match status" value="1"/>
</dbReference>
<dbReference type="Proteomes" id="UP000027100">
    <property type="component" value="Unassembled WGS sequence"/>
</dbReference>
<dbReference type="GO" id="GO:0009306">
    <property type="term" value="P:protein secretion"/>
    <property type="evidence" value="ECO:0007669"/>
    <property type="project" value="InterPro"/>
</dbReference>
<evidence type="ECO:0000256" key="4">
    <source>
        <dbReference type="ARBA" id="ARBA00022475"/>
    </source>
</evidence>
<feature type="domain" description="AprE-like beta-barrel" evidence="12">
    <location>
        <begin position="360"/>
        <end position="448"/>
    </location>
</feature>
<evidence type="ECO:0000256" key="10">
    <source>
        <dbReference type="SAM" id="Coils"/>
    </source>
</evidence>
<keyword evidence="6" id="KW-0812">Transmembrane</keyword>
<feature type="domain" description="AprE-like long alpha-helical hairpin" evidence="11">
    <location>
        <begin position="124"/>
        <end position="317"/>
    </location>
</feature>
<keyword evidence="4 9" id="KW-1003">Cell membrane</keyword>
<evidence type="ECO:0000256" key="1">
    <source>
        <dbReference type="ARBA" id="ARBA00004377"/>
    </source>
</evidence>
<dbReference type="STRING" id="1280954.HPO_15463"/>
<dbReference type="PANTHER" id="PTHR30386">
    <property type="entry name" value="MEMBRANE FUSION SUBUNIT OF EMRAB-TOLC MULTIDRUG EFFLUX PUMP"/>
    <property type="match status" value="1"/>
</dbReference>
<evidence type="ECO:0000313" key="14">
    <source>
        <dbReference type="Proteomes" id="UP000027100"/>
    </source>
</evidence>
<feature type="coiled-coil region" evidence="10">
    <location>
        <begin position="188"/>
        <end position="236"/>
    </location>
</feature>
<dbReference type="InterPro" id="IPR050739">
    <property type="entry name" value="MFP"/>
</dbReference>
<dbReference type="RefSeq" id="WP_035600703.1">
    <property type="nucleotide sequence ID" value="NZ_ARYM01000021.1"/>
</dbReference>
<dbReference type="PRINTS" id="PR01490">
    <property type="entry name" value="RTXTOXIND"/>
</dbReference>
<evidence type="ECO:0000256" key="5">
    <source>
        <dbReference type="ARBA" id="ARBA00022519"/>
    </source>
</evidence>
<keyword evidence="10" id="KW-0175">Coiled coil</keyword>
<dbReference type="GO" id="GO:0005886">
    <property type="term" value="C:plasma membrane"/>
    <property type="evidence" value="ECO:0007669"/>
    <property type="project" value="UniProtKB-SubCell"/>
</dbReference>
<dbReference type="Gene3D" id="2.40.50.100">
    <property type="match status" value="1"/>
</dbReference>
<comment type="caution">
    <text evidence="13">The sequence shown here is derived from an EMBL/GenBank/DDBJ whole genome shotgun (WGS) entry which is preliminary data.</text>
</comment>
<evidence type="ECO:0000256" key="6">
    <source>
        <dbReference type="ARBA" id="ARBA00022692"/>
    </source>
</evidence>
<evidence type="ECO:0000256" key="7">
    <source>
        <dbReference type="ARBA" id="ARBA00022989"/>
    </source>
</evidence>
<dbReference type="NCBIfam" id="TIGR01843">
    <property type="entry name" value="type_I_hlyD"/>
    <property type="match status" value="1"/>
</dbReference>
<dbReference type="PATRIC" id="fig|1280954.3.peg.3126"/>
<accession>A0A062VFR4</accession>
<name>A0A062VFR4_9PROT</name>
<dbReference type="SUPFAM" id="SSF111369">
    <property type="entry name" value="HlyD-like secretion proteins"/>
    <property type="match status" value="1"/>
</dbReference>
<dbReference type="EMBL" id="ARYM01000021">
    <property type="protein sequence ID" value="KCZ97334.1"/>
    <property type="molecule type" value="Genomic_DNA"/>
</dbReference>
<dbReference type="SUPFAM" id="SSF56954">
    <property type="entry name" value="Outer membrane efflux proteins (OEP)"/>
    <property type="match status" value="1"/>
</dbReference>
<evidence type="ECO:0000259" key="12">
    <source>
        <dbReference type="Pfam" id="PF26002"/>
    </source>
</evidence>
<keyword evidence="7" id="KW-1133">Transmembrane helix</keyword>
<keyword evidence="8" id="KW-0472">Membrane</keyword>
<dbReference type="PROSITE" id="PS00543">
    <property type="entry name" value="HLYD_FAMILY"/>
    <property type="match status" value="1"/>
</dbReference>
<evidence type="ECO:0000256" key="9">
    <source>
        <dbReference type="RuleBase" id="RU365093"/>
    </source>
</evidence>
<dbReference type="Pfam" id="PF25994">
    <property type="entry name" value="HH_AprE"/>
    <property type="match status" value="1"/>
</dbReference>
<reference evidence="13 14" key="1">
    <citation type="journal article" date="2014" name="Antonie Van Leeuwenhoek">
        <title>Hyphomonas beringensis sp. nov. and Hyphomonas chukchiensis sp. nov., isolated from surface seawater of the Bering Sea and Chukchi Sea.</title>
        <authorList>
            <person name="Li C."/>
            <person name="Lai Q."/>
            <person name="Li G."/>
            <person name="Dong C."/>
            <person name="Wang J."/>
            <person name="Liao Y."/>
            <person name="Shao Z."/>
        </authorList>
    </citation>
    <scope>NUCLEOTIDE SEQUENCE [LARGE SCALE GENOMIC DNA]</scope>
    <source>
        <strain evidence="13 14">PS728</strain>
    </source>
</reference>
<dbReference type="InterPro" id="IPR058982">
    <property type="entry name" value="Beta-barrel_AprE"/>
</dbReference>
<evidence type="ECO:0000256" key="8">
    <source>
        <dbReference type="ARBA" id="ARBA00023136"/>
    </source>
</evidence>
<proteinExistence type="inferred from homology"/>
<evidence type="ECO:0000256" key="3">
    <source>
        <dbReference type="ARBA" id="ARBA00022448"/>
    </source>
</evidence>
<evidence type="ECO:0000256" key="2">
    <source>
        <dbReference type="ARBA" id="ARBA00009477"/>
    </source>
</evidence>
<sequence length="471" mass="52255">MNWRRHFETLWEAYLSIRKGEKNARTQDNTEFLPAVLEVLETPPNPVGRWVLWALLSFLAIALGWMCLGHIDVVASAQGRIVPEGSIKTVQAPDHGVVLSIRVRDGQSVEEGETVIELDSTVSSAEVDRARTALLIAEIDKARSQALLRLSAAPSVTPHSKSGPVFDPPDGMTSSQIEAQESAIFARFSEYEAERAALIEERSQSQSERVKVAADVSRLEQQLPLVEQQLESFKKLEQRGLAPRLRVAEVEERAIGIRQDLAIRLEELGRTKSAEKAATDRISFIEMGFRREALDAFNEAHAVSLQRKEELTIATDRNQRTTIRAPTSGIIQQLQVHTIGAVVRPADPLLVVVPHGAMLQVDALVLNRDVGFVREGQPVRVKLEAFPFTRYGVIDGRVAFISRDAIQDEYLGLVFPARIELAATEILVGDQMSNLSSGMAVTAEIRTGRRRIIEFLLSPLARRASEAGRER</sequence>
<evidence type="ECO:0000313" key="13">
    <source>
        <dbReference type="EMBL" id="KCZ97334.1"/>
    </source>
</evidence>
<dbReference type="AlphaFoldDB" id="A0A062VFR4"/>
<dbReference type="InterPro" id="IPR006144">
    <property type="entry name" value="Secretion_HlyD_CS"/>
</dbReference>
<dbReference type="InterPro" id="IPR010129">
    <property type="entry name" value="T1SS_HlyD"/>
</dbReference>
<comment type="similarity">
    <text evidence="2 9">Belongs to the membrane fusion protein (MFP) (TC 8.A.1) family.</text>
</comment>
<dbReference type="PANTHER" id="PTHR30386:SF27">
    <property type="entry name" value="MEMBRANE FUSION PROTEIN (MFP) FAMILY PROTEIN"/>
    <property type="match status" value="1"/>
</dbReference>
<organism evidence="13 14">
    <name type="scientific">Hyphomonas polymorpha PS728</name>
    <dbReference type="NCBI Taxonomy" id="1280954"/>
    <lineage>
        <taxon>Bacteria</taxon>
        <taxon>Pseudomonadati</taxon>
        <taxon>Pseudomonadota</taxon>
        <taxon>Alphaproteobacteria</taxon>
        <taxon>Hyphomonadales</taxon>
        <taxon>Hyphomonadaceae</taxon>
        <taxon>Hyphomonas</taxon>
    </lineage>
</organism>
<dbReference type="eggNOG" id="COG0845">
    <property type="taxonomic scope" value="Bacteria"/>
</dbReference>
<keyword evidence="14" id="KW-1185">Reference proteome</keyword>
<keyword evidence="3 9" id="KW-0813">Transport</keyword>
<protein>
    <recommendedName>
        <fullName evidence="9">Membrane fusion protein (MFP) family protein</fullName>
    </recommendedName>
</protein>
<dbReference type="Gene3D" id="2.40.30.170">
    <property type="match status" value="1"/>
</dbReference>
<gene>
    <name evidence="13" type="ORF">HPO_15463</name>
</gene>